<evidence type="ECO:0000313" key="3">
    <source>
        <dbReference type="Proteomes" id="UP000033187"/>
    </source>
</evidence>
<feature type="signal peptide" evidence="1">
    <location>
        <begin position="1"/>
        <end position="28"/>
    </location>
</feature>
<dbReference type="KEGG" id="fiy:BN1229_v1_1513"/>
<dbReference type="RefSeq" id="WP_046477599.1">
    <property type="nucleotide sequence ID" value="NZ_LN829118.1"/>
</dbReference>
<accession>A0A0D6JEM2</accession>
<keyword evidence="1" id="KW-0732">Signal</keyword>
<evidence type="ECO:0008006" key="4">
    <source>
        <dbReference type="Google" id="ProtNLM"/>
    </source>
</evidence>
<dbReference type="KEGG" id="fil:BN1229_v1_1512"/>
<dbReference type="AlphaFoldDB" id="A0A0D6JEM2"/>
<evidence type="ECO:0000256" key="1">
    <source>
        <dbReference type="SAM" id="SignalP"/>
    </source>
</evidence>
<feature type="chain" id="PRO_5002306149" description="EF-hand domain-containing protein" evidence="1">
    <location>
        <begin position="29"/>
        <end position="147"/>
    </location>
</feature>
<dbReference type="Proteomes" id="UP000033187">
    <property type="component" value="Chromosome 1"/>
</dbReference>
<reference evidence="3" key="1">
    <citation type="submission" date="2015-02" db="EMBL/GenBank/DDBJ databases">
        <authorList>
            <person name="Chooi Y.-H."/>
        </authorList>
    </citation>
    <scope>NUCLEOTIDE SEQUENCE [LARGE SCALE GENOMIC DNA]</scope>
    <source>
        <strain evidence="3">strain Y</strain>
    </source>
</reference>
<gene>
    <name evidence="2" type="ORF">YBN1229_v1_1513</name>
</gene>
<proteinExistence type="predicted"/>
<organism evidence="2 3">
    <name type="scientific">Candidatus Filomicrobium marinum</name>
    <dbReference type="NCBI Taxonomy" id="1608628"/>
    <lineage>
        <taxon>Bacteria</taxon>
        <taxon>Pseudomonadati</taxon>
        <taxon>Pseudomonadota</taxon>
        <taxon>Alphaproteobacteria</taxon>
        <taxon>Hyphomicrobiales</taxon>
        <taxon>Hyphomicrobiaceae</taxon>
        <taxon>Filomicrobium</taxon>
    </lineage>
</organism>
<keyword evidence="3" id="KW-1185">Reference proteome</keyword>
<sequence>MIRKLSIALSACCAVAATVATVSPAAVASEPTFDDRREIACSIIAKHDRDRDGRLNIFEAKRAGKKAFKTLDTNGNWTLQYPEVGNRISPAAFDRYDRIKIRGMDRIEWTRLVKARFRAASQDRRTVTCDDLLMSREGRDLLAVIWY</sequence>
<evidence type="ECO:0000313" key="2">
    <source>
        <dbReference type="EMBL" id="CPR18000.1"/>
    </source>
</evidence>
<dbReference type="EMBL" id="LN829119">
    <property type="protein sequence ID" value="CPR18000.1"/>
    <property type="molecule type" value="Genomic_DNA"/>
</dbReference>
<name>A0A0D6JEM2_9HYPH</name>
<protein>
    <recommendedName>
        <fullName evidence="4">EF-hand domain-containing protein</fullName>
    </recommendedName>
</protein>